<reference evidence="1" key="1">
    <citation type="journal article" date="2015" name="Microbiology">
        <title>Similarities in murine infection and immune response to Borrelia bissettii and Borrelia burgdorferi sensu stricto.</title>
        <authorList>
            <person name="Leydet B.F.Jr."/>
            <person name="Liang F.T."/>
        </authorList>
    </citation>
    <scope>NUCLEOTIDE SEQUENCE [LARGE SCALE GENOMIC DNA]</scope>
    <source>
        <strain evidence="1">CO275</strain>
    </source>
</reference>
<protein>
    <submittedName>
        <fullName evidence="1">Uncharacterized protein</fullName>
    </submittedName>
</protein>
<accession>A0A1L8ZBL4</accession>
<gene>
    <name evidence="1" type="ORF">ER70_04495</name>
</gene>
<sequence>FDHGFIRWIYVASRILNSEITDAKVAIDFDQELNYSSYIFFGNILNPTLVRFREIDWFTDYKFYVYSDGWKYYPLSKILVIKVTPKKKKTFSLLLRFDKIAKKINIYE</sequence>
<dbReference type="EMBL" id="JNBW01000221">
    <property type="protein sequence ID" value="OJH15128.1"/>
    <property type="molecule type" value="Genomic_DNA"/>
</dbReference>
<comment type="caution">
    <text evidence="1">The sequence shown here is derived from an EMBL/GenBank/DDBJ whole genome shotgun (WGS) entry which is preliminary data.</text>
</comment>
<dbReference type="AlphaFoldDB" id="A0A1L8ZBL4"/>
<organism evidence="1">
    <name type="scientific">Borrelia bissettiae</name>
    <name type="common">Borreliella bissettiae</name>
    <dbReference type="NCBI Taxonomy" id="64897"/>
    <lineage>
        <taxon>Bacteria</taxon>
        <taxon>Pseudomonadati</taxon>
        <taxon>Spirochaetota</taxon>
        <taxon>Spirochaetia</taxon>
        <taxon>Spirochaetales</taxon>
        <taxon>Borreliaceae</taxon>
        <taxon>Borreliella</taxon>
    </lineage>
</organism>
<name>A0A1L8ZBL4_BORBI</name>
<feature type="non-terminal residue" evidence="1">
    <location>
        <position position="1"/>
    </location>
</feature>
<reference evidence="1" key="2">
    <citation type="submission" date="2015-07" db="EMBL/GenBank/DDBJ databases">
        <authorList>
            <person name="Noorani M."/>
        </authorList>
    </citation>
    <scope>NUCLEOTIDE SEQUENCE</scope>
    <source>
        <strain evidence="1">CO275</strain>
    </source>
</reference>
<proteinExistence type="predicted"/>
<evidence type="ECO:0000313" key="1">
    <source>
        <dbReference type="EMBL" id="OJH15128.1"/>
    </source>
</evidence>